<name>A0A165NEU7_9APHY</name>
<keyword evidence="4 5" id="KW-0472">Membrane</keyword>
<dbReference type="InterPro" id="IPR011701">
    <property type="entry name" value="MFS"/>
</dbReference>
<accession>A0A165NEU7</accession>
<dbReference type="Proteomes" id="UP000076727">
    <property type="component" value="Unassembled WGS sequence"/>
</dbReference>
<feature type="transmembrane region" description="Helical" evidence="5">
    <location>
        <begin position="68"/>
        <end position="91"/>
    </location>
</feature>
<dbReference type="PANTHER" id="PTHR23510:SF64">
    <property type="entry name" value="INNER MEMBRANE TRANSPORT PROTEIN YAJR"/>
    <property type="match status" value="1"/>
</dbReference>
<evidence type="ECO:0000313" key="7">
    <source>
        <dbReference type="Proteomes" id="UP000076727"/>
    </source>
</evidence>
<feature type="transmembrane region" description="Helical" evidence="5">
    <location>
        <begin position="424"/>
        <end position="448"/>
    </location>
</feature>
<feature type="transmembrane region" description="Helical" evidence="5">
    <location>
        <begin position="398"/>
        <end position="418"/>
    </location>
</feature>
<feature type="transmembrane region" description="Helical" evidence="5">
    <location>
        <begin position="323"/>
        <end position="343"/>
    </location>
</feature>
<evidence type="ECO:0000256" key="1">
    <source>
        <dbReference type="ARBA" id="ARBA00004141"/>
    </source>
</evidence>
<reference evidence="6 7" key="1">
    <citation type="journal article" date="2016" name="Mol. Biol. Evol.">
        <title>Comparative Genomics of Early-Diverging Mushroom-Forming Fungi Provides Insights into the Origins of Lignocellulose Decay Capabilities.</title>
        <authorList>
            <person name="Nagy L.G."/>
            <person name="Riley R."/>
            <person name="Tritt A."/>
            <person name="Adam C."/>
            <person name="Daum C."/>
            <person name="Floudas D."/>
            <person name="Sun H."/>
            <person name="Yadav J.S."/>
            <person name="Pangilinan J."/>
            <person name="Larsson K.H."/>
            <person name="Matsuura K."/>
            <person name="Barry K."/>
            <person name="Labutti K."/>
            <person name="Kuo R."/>
            <person name="Ohm R.A."/>
            <person name="Bhattacharya S.S."/>
            <person name="Shirouzu T."/>
            <person name="Yoshinaga Y."/>
            <person name="Martin F.M."/>
            <person name="Grigoriev I.V."/>
            <person name="Hibbett D.S."/>
        </authorList>
    </citation>
    <scope>NUCLEOTIDE SEQUENCE [LARGE SCALE GENOMIC DNA]</scope>
    <source>
        <strain evidence="6 7">L-15889</strain>
    </source>
</reference>
<evidence type="ECO:0000256" key="2">
    <source>
        <dbReference type="ARBA" id="ARBA00022692"/>
    </source>
</evidence>
<feature type="transmembrane region" description="Helical" evidence="5">
    <location>
        <begin position="363"/>
        <end position="386"/>
    </location>
</feature>
<dbReference type="AlphaFoldDB" id="A0A165NEU7"/>
<dbReference type="Gene3D" id="1.20.1250.20">
    <property type="entry name" value="MFS general substrate transporter like domains"/>
    <property type="match status" value="1"/>
</dbReference>
<feature type="transmembrane region" description="Helical" evidence="5">
    <location>
        <begin position="232"/>
        <end position="254"/>
    </location>
</feature>
<proteinExistence type="predicted"/>
<keyword evidence="3 5" id="KW-1133">Transmembrane helix</keyword>
<comment type="subcellular location">
    <subcellularLocation>
        <location evidence="1">Membrane</location>
        <topology evidence="1">Multi-pass membrane protein</topology>
    </subcellularLocation>
</comment>
<dbReference type="STRING" id="1314783.A0A165NEU7"/>
<evidence type="ECO:0000256" key="5">
    <source>
        <dbReference type="SAM" id="Phobius"/>
    </source>
</evidence>
<dbReference type="EMBL" id="KV429082">
    <property type="protein sequence ID" value="KZT66888.1"/>
    <property type="molecule type" value="Genomic_DNA"/>
</dbReference>
<feature type="transmembrane region" description="Helical" evidence="5">
    <location>
        <begin position="487"/>
        <end position="509"/>
    </location>
</feature>
<dbReference type="GO" id="GO:0016020">
    <property type="term" value="C:membrane"/>
    <property type="evidence" value="ECO:0007669"/>
    <property type="project" value="UniProtKB-SubCell"/>
</dbReference>
<dbReference type="GO" id="GO:0022857">
    <property type="term" value="F:transmembrane transporter activity"/>
    <property type="evidence" value="ECO:0007669"/>
    <property type="project" value="InterPro"/>
</dbReference>
<feature type="transmembrane region" description="Helical" evidence="5">
    <location>
        <begin position="460"/>
        <end position="481"/>
    </location>
</feature>
<evidence type="ECO:0000256" key="3">
    <source>
        <dbReference type="ARBA" id="ARBA00022989"/>
    </source>
</evidence>
<dbReference type="InterPro" id="IPR051068">
    <property type="entry name" value="MFS_Domain-Containing_Protein"/>
</dbReference>
<evidence type="ECO:0000313" key="6">
    <source>
        <dbReference type="EMBL" id="KZT66888.1"/>
    </source>
</evidence>
<sequence length="517" mass="56070">MPSLRLPSTVFNFPERLKQRRDVPRDSISLAWQGSVQEVTTDSVRVDQETQPTPAQERASDEFKLPKTASLVIVQLASALLQISFFIIVSSSDQYAEYLGGTATFSGLVIGIPTVFSGLTLIPLMKLDQGGYKRPLHFVCASAFLGNILYSLAYRANFLYLILIGRIVSGFGFTFWMYSKRYCSDPRIVGVRRRTLLAGWLVLGQGVGFSAGPFLGGLLYRVGFSNSVFNGYTSPTWVLAGIWAVFWVFAACFYEDVPNPQPVGAEIELRSMPAQERVITGGDKDKATISFAGPSSSTAPVISSTEDTGVSDEPRFHMSWAQIGVTATMCWFAMTCFFILGAWEANIPVFTGSNSTLNPFHFSPSAAGDLIALGGICTIPFLLLNLIVGRRVQDRHTLAVGSGLGLVGLLVAVSILRADRVSYGSLWACWFLVALGFNLASTVTLSLLSKQLPGAWNGRISMLIQYSNYTGRVTGAVWGGAGVKVGMLRFVGMQIALVGVGAVMFSTLWRQLKAKTG</sequence>
<feature type="transmembrane region" description="Helical" evidence="5">
    <location>
        <begin position="136"/>
        <end position="153"/>
    </location>
</feature>
<evidence type="ECO:0000256" key="4">
    <source>
        <dbReference type="ARBA" id="ARBA00023136"/>
    </source>
</evidence>
<dbReference type="SUPFAM" id="SSF103473">
    <property type="entry name" value="MFS general substrate transporter"/>
    <property type="match status" value="1"/>
</dbReference>
<feature type="transmembrane region" description="Helical" evidence="5">
    <location>
        <begin position="198"/>
        <end position="220"/>
    </location>
</feature>
<dbReference type="InterPro" id="IPR036259">
    <property type="entry name" value="MFS_trans_sf"/>
</dbReference>
<gene>
    <name evidence="6" type="ORF">DAEQUDRAFT_674185</name>
</gene>
<feature type="transmembrane region" description="Helical" evidence="5">
    <location>
        <begin position="103"/>
        <end position="124"/>
    </location>
</feature>
<keyword evidence="2 5" id="KW-0812">Transmembrane</keyword>
<dbReference type="OrthoDB" id="2015447at2759"/>
<feature type="transmembrane region" description="Helical" evidence="5">
    <location>
        <begin position="159"/>
        <end position="178"/>
    </location>
</feature>
<dbReference type="Pfam" id="PF07690">
    <property type="entry name" value="MFS_1"/>
    <property type="match status" value="1"/>
</dbReference>
<organism evidence="6 7">
    <name type="scientific">Daedalea quercina L-15889</name>
    <dbReference type="NCBI Taxonomy" id="1314783"/>
    <lineage>
        <taxon>Eukaryota</taxon>
        <taxon>Fungi</taxon>
        <taxon>Dikarya</taxon>
        <taxon>Basidiomycota</taxon>
        <taxon>Agaricomycotina</taxon>
        <taxon>Agaricomycetes</taxon>
        <taxon>Polyporales</taxon>
        <taxon>Fomitopsis</taxon>
    </lineage>
</organism>
<protein>
    <submittedName>
        <fullName evidence="6">MFS general substrate transporter</fullName>
    </submittedName>
</protein>
<dbReference type="PANTHER" id="PTHR23510">
    <property type="entry name" value="INNER MEMBRANE TRANSPORT PROTEIN YAJR"/>
    <property type="match status" value="1"/>
</dbReference>
<keyword evidence="7" id="KW-1185">Reference proteome</keyword>